<sequence length="1149" mass="135272">MGESSSESINFIDFKKMLSERNKYSDHLDFKQFTKSVVYQPFVLSYAEKKNHQVPGLRPLSKILNDKEDEINSKFLRNWVEGNGKNNQNKEKKNIRKSSFWDCFKSKKINTSKIQEENPQEVNKRCEFLIVIATYNENAKELNYTLKGILKDLKNFSKSGYFPEGIIENIGCVIIADGIGPFNSSYKAEHKFDEKKSEVCENCNYKNLDECTDNKENNFKYKEKCGNFLYFSQFVNELCIKRFFSEQKIYEKMMEFSKDIEMVLNIDKNHQDLFIKLGKMELYGHISKLRKKEDDNEANELNRGKERKKGFKINPHKLILSLINLSKEYLDIFKDNPDQEDAKKNELIKSNKTVYRNLCCLKPDYYTILSECAQRSEDTHKLIKTFIKKINICESIIKIWEFTYEKSVIKMLPHYKEANIIVSDFLNKIDYTNEETYSFDCFKNKYFNKDYFKNNVSDIVRDLDIDKQNNITNEIEKFIYDIMKDSIDKCIKITSFFENISNYSENDKKILQELEERREDVPIILEIIKKNKVDLLVEENQNKEEEKKNENENENLKRFVSCITPDMMRVKDFIEKIKEYVKNENNKKRLIEILNFIKTHKNYLDEISDIFPDEKEKYKYSIVKKLIEGKYIKEREEIAHCFTTKVSFKKEKTKGNKTGSPNTFSLNLIFCIKQLNKRKLNSHRWFLEGFCDIINPKFIMMLDVGTRPKRKGLYSLYEAMRKDPRLAGCCGEIVPIVPKKFNMIVNAQIVEYKLSHLMDKALESVIGYVSVLPGAFSAYRMECLNDTVLEKYFHSQYNPQMTLFNANMYLAEDRILCLELVCLKNKSYLLRYVKESQAKTDVPDTLGKLLSQRRRWINGSWFSMIYSINECNKISASNHNCCRSCMFRSLMLLYTLVAMFNWILVGAFYAAFALSLKKSLQENSTTINKLESYSTPAIIIYVAILIFLMISSLSVTPSKLSKCYIFISIIYGIYTYATIFLVLYYILSGNSIDVDHWKVSASFALISVTAFMFIVILLLNPKSIWRVLVGTPFFLFMTGTYVNMFLIYSICNLHDCSWGNRPDKKTEAERKMDEQYKMERTRYVMFWIFCNGAFAYFVDWLSLSEDEYNLIYLNILAGVAFFIVFLKFIGGVLFVFDENCIQKCFRRNR</sequence>
<feature type="transmembrane region" description="Helical" evidence="10">
    <location>
        <begin position="1110"/>
        <end position="1136"/>
    </location>
</feature>
<feature type="transmembrane region" description="Helical" evidence="10">
    <location>
        <begin position="891"/>
        <end position="912"/>
    </location>
</feature>
<evidence type="ECO:0000256" key="6">
    <source>
        <dbReference type="ARBA" id="ARBA00022692"/>
    </source>
</evidence>
<keyword evidence="6 10" id="KW-0812">Transmembrane</keyword>
<evidence type="ECO:0000256" key="5">
    <source>
        <dbReference type="ARBA" id="ARBA00022679"/>
    </source>
</evidence>
<keyword evidence="4" id="KW-0328">Glycosyltransferase</keyword>
<dbReference type="GO" id="GO:0006031">
    <property type="term" value="P:chitin biosynthetic process"/>
    <property type="evidence" value="ECO:0007669"/>
    <property type="project" value="TreeGrafter"/>
</dbReference>
<dbReference type="GO" id="GO:0071555">
    <property type="term" value="P:cell wall organization"/>
    <property type="evidence" value="ECO:0007669"/>
    <property type="project" value="UniProtKB-KW"/>
</dbReference>
<keyword evidence="12" id="KW-1185">Reference proteome</keyword>
<evidence type="ECO:0000256" key="2">
    <source>
        <dbReference type="ARBA" id="ARBA00012543"/>
    </source>
</evidence>
<feature type="transmembrane region" description="Helical" evidence="10">
    <location>
        <begin position="933"/>
        <end position="953"/>
    </location>
</feature>
<proteinExistence type="predicted"/>
<dbReference type="InterPro" id="IPR029044">
    <property type="entry name" value="Nucleotide-diphossugar_trans"/>
</dbReference>
<evidence type="ECO:0000256" key="10">
    <source>
        <dbReference type="SAM" id="Phobius"/>
    </source>
</evidence>
<evidence type="ECO:0000313" key="11">
    <source>
        <dbReference type="EMBL" id="OMJ95123.1"/>
    </source>
</evidence>
<feature type="transmembrane region" description="Helical" evidence="10">
    <location>
        <begin position="1080"/>
        <end position="1098"/>
    </location>
</feature>
<dbReference type="SUPFAM" id="SSF53448">
    <property type="entry name" value="Nucleotide-diphospho-sugar transferases"/>
    <property type="match status" value="1"/>
</dbReference>
<feature type="transmembrane region" description="Helical" evidence="10">
    <location>
        <begin position="999"/>
        <end position="1019"/>
    </location>
</feature>
<dbReference type="PANTHER" id="PTHR22914">
    <property type="entry name" value="CHITIN SYNTHASE"/>
    <property type="match status" value="1"/>
</dbReference>
<accession>A0A1R2D1K4</accession>
<evidence type="ECO:0000256" key="9">
    <source>
        <dbReference type="ARBA" id="ARBA00023316"/>
    </source>
</evidence>
<reference evidence="11 12" key="1">
    <citation type="submission" date="2016-11" db="EMBL/GenBank/DDBJ databases">
        <title>The macronuclear genome of Stentor coeruleus: a giant cell with tiny introns.</title>
        <authorList>
            <person name="Slabodnick M."/>
            <person name="Ruby J.G."/>
            <person name="Reiff S.B."/>
            <person name="Swart E.C."/>
            <person name="Gosai S."/>
            <person name="Prabakaran S."/>
            <person name="Witkowska E."/>
            <person name="Larue G.E."/>
            <person name="Fisher S."/>
            <person name="Freeman R.M."/>
            <person name="Gunawardena J."/>
            <person name="Chu W."/>
            <person name="Stover N.A."/>
            <person name="Gregory B.D."/>
            <person name="Nowacki M."/>
            <person name="Derisi J."/>
            <person name="Roy S.W."/>
            <person name="Marshall W.F."/>
            <person name="Sood P."/>
        </authorList>
    </citation>
    <scope>NUCLEOTIDE SEQUENCE [LARGE SCALE GENOMIC DNA]</scope>
    <source>
        <strain evidence="11">WM001</strain>
    </source>
</reference>
<keyword evidence="8 10" id="KW-0472">Membrane</keyword>
<dbReference type="EMBL" id="MPUH01000016">
    <property type="protein sequence ID" value="OMJ95123.1"/>
    <property type="molecule type" value="Genomic_DNA"/>
</dbReference>
<comment type="subcellular location">
    <subcellularLocation>
        <location evidence="1">Cell membrane</location>
        <topology evidence="1">Multi-pass membrane protein</topology>
    </subcellularLocation>
</comment>
<dbReference type="InterPro" id="IPR004835">
    <property type="entry name" value="Chitin_synth"/>
</dbReference>
<dbReference type="GO" id="GO:0005886">
    <property type="term" value="C:plasma membrane"/>
    <property type="evidence" value="ECO:0007669"/>
    <property type="project" value="UniProtKB-SubCell"/>
</dbReference>
<comment type="caution">
    <text evidence="11">The sequence shown here is derived from an EMBL/GenBank/DDBJ whole genome shotgun (WGS) entry which is preliminary data.</text>
</comment>
<keyword evidence="7 10" id="KW-1133">Transmembrane helix</keyword>
<gene>
    <name evidence="11" type="ORF">SteCoe_1485</name>
</gene>
<evidence type="ECO:0000256" key="1">
    <source>
        <dbReference type="ARBA" id="ARBA00004651"/>
    </source>
</evidence>
<keyword evidence="9" id="KW-0961">Cell wall biogenesis/degradation</keyword>
<dbReference type="AlphaFoldDB" id="A0A1R2D1K4"/>
<dbReference type="Pfam" id="PF01644">
    <property type="entry name" value="Chitin_synth_1"/>
    <property type="match status" value="1"/>
</dbReference>
<feature type="transmembrane region" description="Helical" evidence="10">
    <location>
        <begin position="1025"/>
        <end position="1051"/>
    </location>
</feature>
<dbReference type="EC" id="2.4.1.16" evidence="2"/>
<dbReference type="Proteomes" id="UP000187209">
    <property type="component" value="Unassembled WGS sequence"/>
</dbReference>
<feature type="transmembrane region" description="Helical" evidence="10">
    <location>
        <begin position="965"/>
        <end position="987"/>
    </location>
</feature>
<dbReference type="GO" id="GO:0004100">
    <property type="term" value="F:chitin synthase activity"/>
    <property type="evidence" value="ECO:0007669"/>
    <property type="project" value="UniProtKB-EC"/>
</dbReference>
<evidence type="ECO:0000313" key="12">
    <source>
        <dbReference type="Proteomes" id="UP000187209"/>
    </source>
</evidence>
<evidence type="ECO:0000256" key="4">
    <source>
        <dbReference type="ARBA" id="ARBA00022676"/>
    </source>
</evidence>
<protein>
    <recommendedName>
        <fullName evidence="2">chitin synthase</fullName>
        <ecNumber evidence="2">2.4.1.16</ecNumber>
    </recommendedName>
</protein>
<evidence type="ECO:0000256" key="7">
    <source>
        <dbReference type="ARBA" id="ARBA00022989"/>
    </source>
</evidence>
<name>A0A1R2D1K4_9CILI</name>
<dbReference type="PANTHER" id="PTHR22914:SF9">
    <property type="entry name" value="CHITIN SYNTHASE 1"/>
    <property type="match status" value="1"/>
</dbReference>
<evidence type="ECO:0000256" key="3">
    <source>
        <dbReference type="ARBA" id="ARBA00022475"/>
    </source>
</evidence>
<keyword evidence="5" id="KW-0808">Transferase</keyword>
<evidence type="ECO:0000256" key="8">
    <source>
        <dbReference type="ARBA" id="ARBA00023136"/>
    </source>
</evidence>
<organism evidence="11 12">
    <name type="scientific">Stentor coeruleus</name>
    <dbReference type="NCBI Taxonomy" id="5963"/>
    <lineage>
        <taxon>Eukaryota</taxon>
        <taxon>Sar</taxon>
        <taxon>Alveolata</taxon>
        <taxon>Ciliophora</taxon>
        <taxon>Postciliodesmatophora</taxon>
        <taxon>Heterotrichea</taxon>
        <taxon>Heterotrichida</taxon>
        <taxon>Stentoridae</taxon>
        <taxon>Stentor</taxon>
    </lineage>
</organism>
<keyword evidence="3" id="KW-1003">Cell membrane</keyword>
<dbReference type="OrthoDB" id="3352955at2759"/>